<protein>
    <recommendedName>
        <fullName evidence="1">Xylose isomerase-like TIM barrel domain-containing protein</fullName>
    </recommendedName>
</protein>
<reference evidence="2" key="1">
    <citation type="journal article" date="2015" name="Nature">
        <title>Complex archaea that bridge the gap between prokaryotes and eukaryotes.</title>
        <authorList>
            <person name="Spang A."/>
            <person name="Saw J.H."/>
            <person name="Jorgensen S.L."/>
            <person name="Zaremba-Niedzwiedzka K."/>
            <person name="Martijn J."/>
            <person name="Lind A.E."/>
            <person name="van Eijk R."/>
            <person name="Schleper C."/>
            <person name="Guy L."/>
            <person name="Ettema T.J."/>
        </authorList>
    </citation>
    <scope>NUCLEOTIDE SEQUENCE</scope>
</reference>
<dbReference type="PANTHER" id="PTHR12110:SF41">
    <property type="entry name" value="INOSOSE DEHYDRATASE"/>
    <property type="match status" value="1"/>
</dbReference>
<dbReference type="InterPro" id="IPR050312">
    <property type="entry name" value="IolE/XylAMocC-like"/>
</dbReference>
<gene>
    <name evidence="2" type="ORF">LCGC14_0274370</name>
</gene>
<proteinExistence type="predicted"/>
<dbReference type="SUPFAM" id="SSF51658">
    <property type="entry name" value="Xylose isomerase-like"/>
    <property type="match status" value="1"/>
</dbReference>
<accession>A0A0F9TXT5</accession>
<name>A0A0F9TXT5_9ZZZZ</name>
<feature type="domain" description="Xylose isomerase-like TIM barrel" evidence="1">
    <location>
        <begin position="18"/>
        <end position="272"/>
    </location>
</feature>
<dbReference type="InterPro" id="IPR036237">
    <property type="entry name" value="Xyl_isomerase-like_sf"/>
</dbReference>
<dbReference type="InterPro" id="IPR013022">
    <property type="entry name" value="Xyl_isomerase-like_TIM-brl"/>
</dbReference>
<dbReference type="AlphaFoldDB" id="A0A0F9TXT5"/>
<dbReference type="EMBL" id="LAZR01000154">
    <property type="protein sequence ID" value="KKN85820.1"/>
    <property type="molecule type" value="Genomic_DNA"/>
</dbReference>
<evidence type="ECO:0000259" key="1">
    <source>
        <dbReference type="Pfam" id="PF01261"/>
    </source>
</evidence>
<sequence length="276" mass="29543">MKIGVMVESFRAGLAGGLQAAKELGADGVQLSVSGQATESELAEIKSQLDDSGLELAAVCADFGGHGFMVADENPARIERSKKAVDEALALGTNVVTTHIGVVPHDKSAPRYKVMAEACEQLARYARSAGAWFAIETGPEKGPLLRSFIDDIDIEQGLGVNFDPANLVMIVRDDIPSAVEALGPFIVHTHAKDGNNLRELDPEVTYGAVPCPEGAEQWSGFEEVPLGEGSVPWPEYLAALKRVGYDGYLTIEREVGDNPRADIELAVKFLKDLLAR</sequence>
<comment type="caution">
    <text evidence="2">The sequence shown here is derived from an EMBL/GenBank/DDBJ whole genome shotgun (WGS) entry which is preliminary data.</text>
</comment>
<dbReference type="Gene3D" id="3.20.20.150">
    <property type="entry name" value="Divalent-metal-dependent TIM barrel enzymes"/>
    <property type="match status" value="1"/>
</dbReference>
<evidence type="ECO:0000313" key="2">
    <source>
        <dbReference type="EMBL" id="KKN85820.1"/>
    </source>
</evidence>
<dbReference type="Pfam" id="PF01261">
    <property type="entry name" value="AP_endonuc_2"/>
    <property type="match status" value="1"/>
</dbReference>
<dbReference type="PANTHER" id="PTHR12110">
    <property type="entry name" value="HYDROXYPYRUVATE ISOMERASE"/>
    <property type="match status" value="1"/>
</dbReference>
<organism evidence="2">
    <name type="scientific">marine sediment metagenome</name>
    <dbReference type="NCBI Taxonomy" id="412755"/>
    <lineage>
        <taxon>unclassified sequences</taxon>
        <taxon>metagenomes</taxon>
        <taxon>ecological metagenomes</taxon>
    </lineage>
</organism>